<dbReference type="InterPro" id="IPR006015">
    <property type="entry name" value="Universal_stress_UspA"/>
</dbReference>
<dbReference type="Pfam" id="PF00582">
    <property type="entry name" value="Usp"/>
    <property type="match status" value="1"/>
</dbReference>
<evidence type="ECO:0000313" key="4">
    <source>
        <dbReference type="Proteomes" id="UP000188320"/>
    </source>
</evidence>
<dbReference type="InterPro" id="IPR006016">
    <property type="entry name" value="UspA"/>
</dbReference>
<dbReference type="PRINTS" id="PR01438">
    <property type="entry name" value="UNVRSLSTRESS"/>
</dbReference>
<organism evidence="2 4">
    <name type="scientific">Zancudomyces culisetae</name>
    <name type="common">Gut fungus</name>
    <name type="synonym">Smittium culisetae</name>
    <dbReference type="NCBI Taxonomy" id="1213189"/>
    <lineage>
        <taxon>Eukaryota</taxon>
        <taxon>Fungi</taxon>
        <taxon>Fungi incertae sedis</taxon>
        <taxon>Zoopagomycota</taxon>
        <taxon>Kickxellomycotina</taxon>
        <taxon>Harpellomycetes</taxon>
        <taxon>Harpellales</taxon>
        <taxon>Legeriomycetaceae</taxon>
        <taxon>Zancudomyces</taxon>
    </lineage>
</organism>
<comment type="caution">
    <text evidence="2">The sequence shown here is derived from an EMBL/GenBank/DDBJ whole genome shotgun (WGS) entry which is preliminary data.</text>
</comment>
<dbReference type="EMBL" id="LSSK01000101">
    <property type="protein sequence ID" value="OMH85243.1"/>
    <property type="molecule type" value="Genomic_DNA"/>
</dbReference>
<proteinExistence type="predicted"/>
<gene>
    <name evidence="3" type="ORF">AX774_g1226</name>
    <name evidence="2" type="ORF">AX774_g8066</name>
</gene>
<feature type="domain" description="UspA" evidence="1">
    <location>
        <begin position="63"/>
        <end position="206"/>
    </location>
</feature>
<dbReference type="OrthoDB" id="843225at2759"/>
<accession>A0A1R1PC30</accession>
<evidence type="ECO:0000313" key="2">
    <source>
        <dbReference type="EMBL" id="OMH78535.1"/>
    </source>
</evidence>
<reference evidence="4" key="1">
    <citation type="submission" date="2017-01" db="EMBL/GenBank/DDBJ databases">
        <authorList>
            <person name="Wang Y."/>
            <person name="White M."/>
            <person name="Kvist S."/>
            <person name="Moncalvo J.-M."/>
        </authorList>
    </citation>
    <scope>NUCLEOTIDE SEQUENCE [LARGE SCALE GENOMIC DNA]</scope>
    <source>
        <strain evidence="4">COL-18-3</strain>
    </source>
</reference>
<dbReference type="CDD" id="cd23659">
    <property type="entry name" value="USP_At3g01520-like"/>
    <property type="match status" value="1"/>
</dbReference>
<name>A0A1R1PC30_ZANCU</name>
<dbReference type="Gene3D" id="3.40.50.620">
    <property type="entry name" value="HUPs"/>
    <property type="match status" value="1"/>
</dbReference>
<evidence type="ECO:0000313" key="3">
    <source>
        <dbReference type="EMBL" id="OMH85243.1"/>
    </source>
</evidence>
<dbReference type="AlphaFoldDB" id="A0A1R1PC30"/>
<dbReference type="EMBL" id="LSSK01001904">
    <property type="protein sequence ID" value="OMH78535.1"/>
    <property type="molecule type" value="Genomic_DNA"/>
</dbReference>
<reference evidence="2" key="2">
    <citation type="submission" date="2017-01" db="EMBL/GenBank/DDBJ databases">
        <authorList>
            <person name="Mah S.A."/>
            <person name="Swanson W.J."/>
            <person name="Moy G.W."/>
            <person name="Vacquier V.D."/>
        </authorList>
    </citation>
    <scope>NUCLEOTIDE SEQUENCE [LARGE SCALE GENOMIC DNA]</scope>
    <source>
        <strain evidence="2">COL-18-3</strain>
    </source>
</reference>
<dbReference type="SUPFAM" id="SSF52402">
    <property type="entry name" value="Adenine nucleotide alpha hydrolases-like"/>
    <property type="match status" value="1"/>
</dbReference>
<keyword evidence="4" id="KW-1185">Reference proteome</keyword>
<dbReference type="InterPro" id="IPR014729">
    <property type="entry name" value="Rossmann-like_a/b/a_fold"/>
</dbReference>
<protein>
    <submittedName>
        <fullName evidence="2">Universal stress protein A-like protein</fullName>
    </submittedName>
</protein>
<dbReference type="PANTHER" id="PTHR31964">
    <property type="entry name" value="ADENINE NUCLEOTIDE ALPHA HYDROLASES-LIKE SUPERFAMILY PROTEIN"/>
    <property type="match status" value="1"/>
</dbReference>
<evidence type="ECO:0000259" key="1">
    <source>
        <dbReference type="Pfam" id="PF00582"/>
    </source>
</evidence>
<sequence length="207" mass="23177">MDEFYTGEAFQDVEVILEQDRLQIDDILGRPAKEHKDDDESAKSYKMIPEQKEFLDDGPGIKRVIVIAAGETEETQKVIDWSLDNVIKKESDLIILAHVRKLQNATGVVGLTDFVAADASVDKGYRKDSHKLLRTFGQRVKQRGYHVKAISITGEPGPELVNKVEEMNANHLILGTRDLSSFTKMFVGSISDYCVKNAKCPVTVVRV</sequence>
<dbReference type="PANTHER" id="PTHR31964:SF113">
    <property type="entry name" value="USPA DOMAIN-CONTAINING PROTEIN"/>
    <property type="match status" value="1"/>
</dbReference>
<dbReference type="Proteomes" id="UP000188320">
    <property type="component" value="Unassembled WGS sequence"/>
</dbReference>